<dbReference type="EMBL" id="CAKKNE010000003">
    <property type="protein sequence ID" value="CAH0370752.1"/>
    <property type="molecule type" value="Genomic_DNA"/>
</dbReference>
<evidence type="ECO:0000256" key="5">
    <source>
        <dbReference type="ARBA" id="ARBA00023193"/>
    </source>
</evidence>
<keyword evidence="1" id="KW-0808">Transferase</keyword>
<dbReference type="PROSITE" id="PS00108">
    <property type="entry name" value="PROTEIN_KINASE_ST"/>
    <property type="match status" value="1"/>
</dbReference>
<dbReference type="GO" id="GO:0004672">
    <property type="term" value="F:protein kinase activity"/>
    <property type="evidence" value="ECO:0007669"/>
    <property type="project" value="InterPro"/>
</dbReference>
<evidence type="ECO:0000256" key="6">
    <source>
        <dbReference type="ARBA" id="ARBA00037982"/>
    </source>
</evidence>
<dbReference type="Pfam" id="PF00069">
    <property type="entry name" value="Pkinase"/>
    <property type="match status" value="1"/>
</dbReference>
<feature type="compositionally biased region" description="Acidic residues" evidence="9">
    <location>
        <begin position="566"/>
        <end position="577"/>
    </location>
</feature>
<dbReference type="InterPro" id="IPR017441">
    <property type="entry name" value="Protein_kinase_ATP_BS"/>
</dbReference>
<evidence type="ECO:0000256" key="8">
    <source>
        <dbReference type="SAM" id="Coils"/>
    </source>
</evidence>
<dbReference type="GO" id="GO:0005634">
    <property type="term" value="C:nucleus"/>
    <property type="evidence" value="ECO:0007669"/>
    <property type="project" value="TreeGrafter"/>
</dbReference>
<feature type="compositionally biased region" description="Basic and acidic residues" evidence="9">
    <location>
        <begin position="578"/>
        <end position="613"/>
    </location>
</feature>
<keyword evidence="5" id="KW-0652">Protein synthesis inhibitor</keyword>
<dbReference type="PANTHER" id="PTHR11042">
    <property type="entry name" value="EUKARYOTIC TRANSLATION INITIATION FACTOR 2-ALPHA KINASE EIF2-ALPHA KINASE -RELATED"/>
    <property type="match status" value="1"/>
</dbReference>
<dbReference type="GO" id="GO:0005737">
    <property type="term" value="C:cytoplasm"/>
    <property type="evidence" value="ECO:0007669"/>
    <property type="project" value="TreeGrafter"/>
</dbReference>
<dbReference type="GO" id="GO:0017148">
    <property type="term" value="P:negative regulation of translation"/>
    <property type="evidence" value="ECO:0007669"/>
    <property type="project" value="UniProtKB-KW"/>
</dbReference>
<evidence type="ECO:0000256" key="9">
    <source>
        <dbReference type="SAM" id="MobiDB-lite"/>
    </source>
</evidence>
<comment type="caution">
    <text evidence="11">The sequence shown here is derived from an EMBL/GenBank/DDBJ whole genome shotgun (WGS) entry which is preliminary data.</text>
</comment>
<evidence type="ECO:0000256" key="4">
    <source>
        <dbReference type="ARBA" id="ARBA00022840"/>
    </source>
</evidence>
<reference evidence="11" key="1">
    <citation type="submission" date="2021-11" db="EMBL/GenBank/DDBJ databases">
        <authorList>
            <consortium name="Genoscope - CEA"/>
            <person name="William W."/>
        </authorList>
    </citation>
    <scope>NUCLEOTIDE SEQUENCE</scope>
</reference>
<evidence type="ECO:0000256" key="1">
    <source>
        <dbReference type="ARBA" id="ARBA00022679"/>
    </source>
</evidence>
<dbReference type="SMART" id="SM00220">
    <property type="entry name" value="S_TKc"/>
    <property type="match status" value="1"/>
</dbReference>
<dbReference type="PROSITE" id="PS00107">
    <property type="entry name" value="PROTEIN_KINASE_ATP"/>
    <property type="match status" value="1"/>
</dbReference>
<organism evidence="11 12">
    <name type="scientific">Pelagomonas calceolata</name>
    <dbReference type="NCBI Taxonomy" id="35677"/>
    <lineage>
        <taxon>Eukaryota</taxon>
        <taxon>Sar</taxon>
        <taxon>Stramenopiles</taxon>
        <taxon>Ochrophyta</taxon>
        <taxon>Pelagophyceae</taxon>
        <taxon>Pelagomonadales</taxon>
        <taxon>Pelagomonadaceae</taxon>
        <taxon>Pelagomonas</taxon>
    </lineage>
</organism>
<feature type="domain" description="Protein kinase" evidence="10">
    <location>
        <begin position="289"/>
        <end position="558"/>
    </location>
</feature>
<dbReference type="OrthoDB" id="2346328at2759"/>
<feature type="region of interest" description="Disordered" evidence="9">
    <location>
        <begin position="566"/>
        <end position="651"/>
    </location>
</feature>
<gene>
    <name evidence="11" type="ORF">PECAL_3P06540</name>
</gene>
<dbReference type="GO" id="GO:0005524">
    <property type="term" value="F:ATP binding"/>
    <property type="evidence" value="ECO:0007669"/>
    <property type="project" value="UniProtKB-UniRule"/>
</dbReference>
<dbReference type="CDD" id="cd00180">
    <property type="entry name" value="PKc"/>
    <property type="match status" value="1"/>
</dbReference>
<dbReference type="AlphaFoldDB" id="A0A8J2SP28"/>
<dbReference type="InterPro" id="IPR036537">
    <property type="entry name" value="Adaptor_Cbl_N_dom_sf"/>
</dbReference>
<evidence type="ECO:0000313" key="12">
    <source>
        <dbReference type="Proteomes" id="UP000789595"/>
    </source>
</evidence>
<accession>A0A8J2SP28</accession>
<keyword evidence="3" id="KW-0418">Kinase</keyword>
<dbReference type="Proteomes" id="UP000789595">
    <property type="component" value="Unassembled WGS sequence"/>
</dbReference>
<dbReference type="GO" id="GO:0007166">
    <property type="term" value="P:cell surface receptor signaling pathway"/>
    <property type="evidence" value="ECO:0007669"/>
    <property type="project" value="InterPro"/>
</dbReference>
<protein>
    <recommendedName>
        <fullName evidence="10">Protein kinase domain-containing protein</fullName>
    </recommendedName>
</protein>
<sequence>MARVAPATKASSSTKAAVAVGAAAGAGATLTASQTDVLGPLSGILAALPAVAPPPLNMCLMPFAHGLAELGLAVRQVRFNKEAAALLQRRGVEIAQKLQDVVKATQGLPTGQVEAVARTVTAIGQALDEAAKFIQQFSKKGAFAKLCSGSLDARRFGLLDKRLCELSNELGSALDLQQLALQAQRFEKIEGLIQLLGQQTVDANNQAAAQRAAIMCGIPKGSAVEREELSALGLKLDRIAEDVSTVIDQNARQQDSLDELKAGVQQLLANEAAAQERFMYDPYDSDDSDQEASLLGEGSFGTTHRMKNKDDGRLYAVKLMKIKKTGVGVKKLREEAARLSMLNHPNIVRYFTAFRFKKDKFYAIAMEFLAGGSLLARIERERGPLTCGQREREEQTSQWARQVASALAYMHGLRMQHRDLKPDNVLFDEHQNARIIDLGLAEVVLAKSKVSSAGGANKVGADMYRSPEKAMGRAYDGKDDVWALGCMLGGAVTGKLVEARSTGVFALDPKAVKALIDETNAASARFGCLVAAMLEHNPMKRPAAQGVEWALATGASVFAGGATIVEEEEEDEEDEAEAEQRRRAAEAEAARERRQRLAAEAEAKAAEERRQRLAAEAQAAEAERKLRAAEAAAEEKKRREAAAAAKAEEEKRKRGTIEDLGCFTGGPRLNHGSAALGWKYHSNDEIARCFQDRFLPELQRNGGVGYFGIECGGEIFWCFEKDRHRLSEGGRHRKGDHGYHHTGRNHQNIRIPGFSGAINHIGGDGELQIHKVTLGGSGQACHGGKEHYSRAAKKLEDAQKLDQFAHHMQTVQTVGLFNRATGRWVRVTDHGGADSPAIGGFNQGWMWERFEMHNVGHGQIGLYNYKTDRWLRVNDHGGADSPAKGQAFNQGWQWERFVVRHNRDGTVGLHNPATNRWLRVTDQGGVDSPAMGHWQHQWQWERFELRPVPPLRTVQDVRGQANEAAHEAQREADRGLDAVGGGVPTANATLEYMGLWRDDWGRTFPPMPSPLPGCKPQEGGKFYWSRDVAASVQQLVDRIAREGHTVGYLALQYPCGEGVAVFESVGPAEHFRRVGAGGSAGRSTRVRVPGVVGVIEAQGGGLTNAVYKITLSGSPARGRGAAHVFQGKWKPIWVEHWGHPGGRDSRTHETWFADGTGTWQTQGWSGTFAKAEPIAGEKGAYLVTLGPGDYAGSQIKRLTLDDNTCHWPEPNEYFTRVEAVPQGTGGEVWESPPDSCACSIQ</sequence>
<dbReference type="InterPro" id="IPR008271">
    <property type="entry name" value="Ser/Thr_kinase_AS"/>
</dbReference>
<dbReference type="Gene3D" id="1.20.930.20">
    <property type="entry name" value="Adaptor protein Cbl, N-terminal domain"/>
    <property type="match status" value="1"/>
</dbReference>
<keyword evidence="8" id="KW-0175">Coiled coil</keyword>
<dbReference type="InterPro" id="IPR000719">
    <property type="entry name" value="Prot_kinase_dom"/>
</dbReference>
<dbReference type="SUPFAM" id="SSF56112">
    <property type="entry name" value="Protein kinase-like (PK-like)"/>
    <property type="match status" value="1"/>
</dbReference>
<dbReference type="CDD" id="cd00257">
    <property type="entry name" value="beta-trefoil_FSCN-like"/>
    <property type="match status" value="1"/>
</dbReference>
<dbReference type="PROSITE" id="PS50011">
    <property type="entry name" value="PROTEIN_KINASE_DOM"/>
    <property type="match status" value="1"/>
</dbReference>
<keyword evidence="4 7" id="KW-0067">ATP-binding</keyword>
<dbReference type="Gene3D" id="1.10.510.10">
    <property type="entry name" value="Transferase(Phosphotransferase) domain 1"/>
    <property type="match status" value="1"/>
</dbReference>
<feature type="binding site" evidence="7">
    <location>
        <position position="318"/>
    </location>
    <ligand>
        <name>ATP</name>
        <dbReference type="ChEBI" id="CHEBI:30616"/>
    </ligand>
</feature>
<evidence type="ECO:0000256" key="2">
    <source>
        <dbReference type="ARBA" id="ARBA00022741"/>
    </source>
</evidence>
<evidence type="ECO:0000256" key="7">
    <source>
        <dbReference type="PROSITE-ProRule" id="PRU10141"/>
    </source>
</evidence>
<dbReference type="Gene3D" id="2.80.10.50">
    <property type="match status" value="1"/>
</dbReference>
<comment type="similarity">
    <text evidence="6">Belongs to the protein kinase superfamily. Ser/Thr protein kinase family. GCN2 subfamily.</text>
</comment>
<evidence type="ECO:0000259" key="10">
    <source>
        <dbReference type="PROSITE" id="PS50011"/>
    </source>
</evidence>
<dbReference type="CDD" id="cd21037">
    <property type="entry name" value="MLKL_NTD"/>
    <property type="match status" value="1"/>
</dbReference>
<feature type="compositionally biased region" description="Basic and acidic residues" evidence="9">
    <location>
        <begin position="621"/>
        <end position="651"/>
    </location>
</feature>
<evidence type="ECO:0000313" key="11">
    <source>
        <dbReference type="EMBL" id="CAH0370752.1"/>
    </source>
</evidence>
<name>A0A8J2SP28_9STRA</name>
<dbReference type="InterPro" id="IPR011009">
    <property type="entry name" value="Kinase-like_dom_sf"/>
</dbReference>
<evidence type="ECO:0000256" key="3">
    <source>
        <dbReference type="ARBA" id="ARBA00022777"/>
    </source>
</evidence>
<keyword evidence="12" id="KW-1185">Reference proteome</keyword>
<feature type="coiled-coil region" evidence="8">
    <location>
        <begin position="250"/>
        <end position="277"/>
    </location>
</feature>
<dbReference type="InterPro" id="IPR050339">
    <property type="entry name" value="CC_SR_Kinase"/>
</dbReference>
<keyword evidence="2 7" id="KW-0547">Nucleotide-binding</keyword>
<proteinExistence type="inferred from homology"/>
<dbReference type="InterPro" id="IPR059179">
    <property type="entry name" value="MLKL-like_MCAfunc"/>
</dbReference>